<keyword evidence="5" id="KW-0378">Hydrolase</keyword>
<feature type="domain" description="Type I restriction modification DNA specificity" evidence="4">
    <location>
        <begin position="23"/>
        <end position="176"/>
    </location>
</feature>
<keyword evidence="3" id="KW-0238">DNA-binding</keyword>
<dbReference type="CDD" id="cd17257">
    <property type="entry name" value="RMtype1_S_EcoBI-TRD1-CR1_like"/>
    <property type="match status" value="1"/>
</dbReference>
<feature type="domain" description="Type I restriction modification DNA specificity" evidence="4">
    <location>
        <begin position="281"/>
        <end position="460"/>
    </location>
</feature>
<evidence type="ECO:0000313" key="5">
    <source>
        <dbReference type="EMBL" id="TGU69928.1"/>
    </source>
</evidence>
<dbReference type="GO" id="GO:0004519">
    <property type="term" value="F:endonuclease activity"/>
    <property type="evidence" value="ECO:0007669"/>
    <property type="project" value="UniProtKB-KW"/>
</dbReference>
<comment type="caution">
    <text evidence="5">The sequence shown here is derived from an EMBL/GenBank/DDBJ whole genome shotgun (WGS) entry which is preliminary data.</text>
</comment>
<evidence type="ECO:0000256" key="3">
    <source>
        <dbReference type="ARBA" id="ARBA00023125"/>
    </source>
</evidence>
<keyword evidence="2" id="KW-0680">Restriction system</keyword>
<evidence type="ECO:0000259" key="4">
    <source>
        <dbReference type="Pfam" id="PF01420"/>
    </source>
</evidence>
<name>A0A4S1C9I6_9BACT</name>
<dbReference type="Proteomes" id="UP000306416">
    <property type="component" value="Unassembled WGS sequence"/>
</dbReference>
<dbReference type="RefSeq" id="WP_135873154.1">
    <property type="nucleotide sequence ID" value="NZ_SRSC01000007.1"/>
</dbReference>
<keyword evidence="5" id="KW-0540">Nuclease</keyword>
<dbReference type="Gene3D" id="3.90.220.20">
    <property type="entry name" value="DNA methylase specificity domains"/>
    <property type="match status" value="2"/>
</dbReference>
<dbReference type="PANTHER" id="PTHR43140:SF1">
    <property type="entry name" value="TYPE I RESTRICTION ENZYME ECOKI SPECIFICITY SUBUNIT"/>
    <property type="match status" value="1"/>
</dbReference>
<dbReference type="Pfam" id="PF01420">
    <property type="entry name" value="Methylase_S"/>
    <property type="match status" value="2"/>
</dbReference>
<dbReference type="PANTHER" id="PTHR43140">
    <property type="entry name" value="TYPE-1 RESTRICTION ENZYME ECOKI SPECIFICITY PROTEIN"/>
    <property type="match status" value="1"/>
</dbReference>
<reference evidence="5 6" key="1">
    <citation type="submission" date="2019-04" db="EMBL/GenBank/DDBJ databases">
        <title>Geobacter oryzae sp. nov., ferric-reducing bacteria isolated from paddy soil.</title>
        <authorList>
            <person name="Xu Z."/>
            <person name="Masuda Y."/>
            <person name="Itoh H."/>
            <person name="Senoo K."/>
        </authorList>
    </citation>
    <scope>NUCLEOTIDE SEQUENCE [LARGE SCALE GENOMIC DNA]</scope>
    <source>
        <strain evidence="5 6">Red111</strain>
    </source>
</reference>
<dbReference type="EMBL" id="SRSC01000007">
    <property type="protein sequence ID" value="TGU69928.1"/>
    <property type="molecule type" value="Genomic_DNA"/>
</dbReference>
<dbReference type="InterPro" id="IPR051212">
    <property type="entry name" value="Type-I_RE_S_subunit"/>
</dbReference>
<keyword evidence="6" id="KW-1185">Reference proteome</keyword>
<dbReference type="GO" id="GO:0009307">
    <property type="term" value="P:DNA restriction-modification system"/>
    <property type="evidence" value="ECO:0007669"/>
    <property type="project" value="UniProtKB-KW"/>
</dbReference>
<proteinExistence type="inferred from homology"/>
<sequence>MALTKSLKEIIAEDQTGLLSKHETWERVRLGDVAGVLNGFPFESRFFHPSAGMPLIRIRDVLSGSTDTFYTGEFERQFLVNPSELLVGMDGDFNSARWKSSPGLLNQRVCKITPNENFYLGRLLEYALPGFLAAINAATSSVTVKHLSSRSIEEIELPLPPLKEQSRIVEKLDEILSDHDAGVAELKAAQKKLAQYRQSVLKSAFEGELSAAWRMKRPKQVNFQDTGAQLLEKILADRRKRWEEKQLIKFKEQGKVPPKGWQDKYLEPAKQDATNLPILPDNWVWANLGLCFYVGVGATPSRKEPDYWNGEIPWVSSGEVQFSRISSTREHISEKGLKNTSTQVNPKGSVLLGMVGEGKTRGQVSILDIDAANNQNCAAIWVSETGIMPEFVYYWLWSQYDATRRGSSGNNQPALNKSLVEKIAIPIPPLAEIEVIADMIDSALINISDQESAIINSLKQSEVQRKNILKSAFSGKLVPQDPNDEPATVLLERIHAEREGLAKQPKMRKAKVKKEISAAMKKLIEVLGETGDWMLAQDAFRLCGVADVGATTDQIEGLYAELRELDKAKRLMVEVVTDANGRKQYDRLKLAEKV</sequence>
<evidence type="ECO:0000256" key="2">
    <source>
        <dbReference type="ARBA" id="ARBA00022747"/>
    </source>
</evidence>
<dbReference type="CDD" id="cd17247">
    <property type="entry name" value="RMtype1_S_Eco2747I-TRD2-CR2_like"/>
    <property type="match status" value="1"/>
</dbReference>
<evidence type="ECO:0000313" key="6">
    <source>
        <dbReference type="Proteomes" id="UP000306416"/>
    </source>
</evidence>
<dbReference type="SUPFAM" id="SSF116734">
    <property type="entry name" value="DNA methylase specificity domain"/>
    <property type="match status" value="2"/>
</dbReference>
<organism evidence="5 6">
    <name type="scientific">Geomonas terrae</name>
    <dbReference type="NCBI Taxonomy" id="2562681"/>
    <lineage>
        <taxon>Bacteria</taxon>
        <taxon>Pseudomonadati</taxon>
        <taxon>Thermodesulfobacteriota</taxon>
        <taxon>Desulfuromonadia</taxon>
        <taxon>Geobacterales</taxon>
        <taxon>Geobacteraceae</taxon>
        <taxon>Geomonas</taxon>
    </lineage>
</organism>
<dbReference type="InterPro" id="IPR044946">
    <property type="entry name" value="Restrct_endonuc_typeI_TRD_sf"/>
</dbReference>
<gene>
    <name evidence="5" type="ORF">E4633_20265</name>
</gene>
<protein>
    <submittedName>
        <fullName evidence="5">Restriction endonuclease subunit S</fullName>
    </submittedName>
</protein>
<dbReference type="InterPro" id="IPR000055">
    <property type="entry name" value="Restrct_endonuc_typeI_TRD"/>
</dbReference>
<dbReference type="AlphaFoldDB" id="A0A4S1C9I6"/>
<dbReference type="GO" id="GO:0003677">
    <property type="term" value="F:DNA binding"/>
    <property type="evidence" value="ECO:0007669"/>
    <property type="project" value="UniProtKB-KW"/>
</dbReference>
<accession>A0A4S1C9I6</accession>
<evidence type="ECO:0000256" key="1">
    <source>
        <dbReference type="ARBA" id="ARBA00010923"/>
    </source>
</evidence>
<keyword evidence="5" id="KW-0255">Endonuclease</keyword>
<comment type="similarity">
    <text evidence="1">Belongs to the type-I restriction system S methylase family.</text>
</comment>